<dbReference type="InterPro" id="IPR027417">
    <property type="entry name" value="P-loop_NTPase"/>
</dbReference>
<evidence type="ECO:0000259" key="7">
    <source>
        <dbReference type="PROSITE" id="PS50052"/>
    </source>
</evidence>
<dbReference type="GO" id="GO:0005829">
    <property type="term" value="C:cytosol"/>
    <property type="evidence" value="ECO:0000318"/>
    <property type="project" value="GO_Central"/>
</dbReference>
<reference evidence="8 9" key="1">
    <citation type="journal article" date="2004" name="Science">
        <title>The genome of the diatom Thalassiosira pseudonana: ecology, evolution, and metabolism.</title>
        <authorList>
            <person name="Armbrust E.V."/>
            <person name="Berges J.A."/>
            <person name="Bowler C."/>
            <person name="Green B.R."/>
            <person name="Martinez D."/>
            <person name="Putnam N.H."/>
            <person name="Zhou S."/>
            <person name="Allen A.E."/>
            <person name="Apt K.E."/>
            <person name="Bechner M."/>
            <person name="Brzezinski M.A."/>
            <person name="Chaal B.K."/>
            <person name="Chiovitti A."/>
            <person name="Davis A.K."/>
            <person name="Demarest M.S."/>
            <person name="Detter J.C."/>
            <person name="Glavina T."/>
            <person name="Goodstein D."/>
            <person name="Hadi M.Z."/>
            <person name="Hellsten U."/>
            <person name="Hildebrand M."/>
            <person name="Jenkins B.D."/>
            <person name="Jurka J."/>
            <person name="Kapitonov V.V."/>
            <person name="Kroger N."/>
            <person name="Lau W.W."/>
            <person name="Lane T.W."/>
            <person name="Larimer F.W."/>
            <person name="Lippmeier J.C."/>
            <person name="Lucas S."/>
            <person name="Medina M."/>
            <person name="Montsant A."/>
            <person name="Obornik M."/>
            <person name="Parker M.S."/>
            <person name="Palenik B."/>
            <person name="Pazour G.J."/>
            <person name="Richardson P.M."/>
            <person name="Rynearson T.A."/>
            <person name="Saito M.A."/>
            <person name="Schwartz D.C."/>
            <person name="Thamatrakoln K."/>
            <person name="Valentin K."/>
            <person name="Vardi A."/>
            <person name="Wilkerson F.P."/>
            <person name="Rokhsar D.S."/>
        </authorList>
    </citation>
    <scope>NUCLEOTIDE SEQUENCE [LARGE SCALE GENOMIC DNA]</scope>
    <source>
        <strain evidence="8 9">CCMP1335</strain>
    </source>
</reference>
<evidence type="ECO:0000256" key="5">
    <source>
        <dbReference type="ARBA" id="ARBA00022777"/>
    </source>
</evidence>
<dbReference type="PaxDb" id="35128-Thaps31703"/>
<dbReference type="EMBL" id="CM000639">
    <property type="protein sequence ID" value="EED94731.1"/>
    <property type="molecule type" value="Genomic_DNA"/>
</dbReference>
<gene>
    <name evidence="8" type="ORF">THAPSDRAFT_31703</name>
</gene>
<dbReference type="HOGENOM" id="CLU_001715_0_2_1"/>
<keyword evidence="6" id="KW-0067">ATP-binding</keyword>
<dbReference type="STRING" id="35128.B8BUB7"/>
<dbReference type="Proteomes" id="UP000001449">
    <property type="component" value="Chromosome 2"/>
</dbReference>
<dbReference type="KEGG" id="tps:THAPSDRAFT_31703"/>
<dbReference type="InterPro" id="IPR017665">
    <property type="entry name" value="Guanylate_kinase"/>
</dbReference>
<dbReference type="Gene3D" id="3.40.50.300">
    <property type="entry name" value="P-loop containing nucleotide triphosphate hydrolases"/>
    <property type="match status" value="1"/>
</dbReference>
<evidence type="ECO:0000256" key="4">
    <source>
        <dbReference type="ARBA" id="ARBA00022741"/>
    </source>
</evidence>
<dbReference type="SMART" id="SM00072">
    <property type="entry name" value="GuKc"/>
    <property type="match status" value="1"/>
</dbReference>
<reference evidence="8 9" key="2">
    <citation type="journal article" date="2008" name="Nature">
        <title>The Phaeodactylum genome reveals the evolutionary history of diatom genomes.</title>
        <authorList>
            <person name="Bowler C."/>
            <person name="Allen A.E."/>
            <person name="Badger J.H."/>
            <person name="Grimwood J."/>
            <person name="Jabbari K."/>
            <person name="Kuo A."/>
            <person name="Maheswari U."/>
            <person name="Martens C."/>
            <person name="Maumus F."/>
            <person name="Otillar R.P."/>
            <person name="Rayko E."/>
            <person name="Salamov A."/>
            <person name="Vandepoele K."/>
            <person name="Beszteri B."/>
            <person name="Gruber A."/>
            <person name="Heijde M."/>
            <person name="Katinka M."/>
            <person name="Mock T."/>
            <person name="Valentin K."/>
            <person name="Verret F."/>
            <person name="Berges J.A."/>
            <person name="Brownlee C."/>
            <person name="Cadoret J.P."/>
            <person name="Chiovitti A."/>
            <person name="Choi C.J."/>
            <person name="Coesel S."/>
            <person name="De Martino A."/>
            <person name="Detter J.C."/>
            <person name="Durkin C."/>
            <person name="Falciatore A."/>
            <person name="Fournet J."/>
            <person name="Haruta M."/>
            <person name="Huysman M.J."/>
            <person name="Jenkins B.D."/>
            <person name="Jiroutova K."/>
            <person name="Jorgensen R.E."/>
            <person name="Joubert Y."/>
            <person name="Kaplan A."/>
            <person name="Kroger N."/>
            <person name="Kroth P.G."/>
            <person name="La Roche J."/>
            <person name="Lindquist E."/>
            <person name="Lommer M."/>
            <person name="Martin-Jezequel V."/>
            <person name="Lopez P.J."/>
            <person name="Lucas S."/>
            <person name="Mangogna M."/>
            <person name="McGinnis K."/>
            <person name="Medlin L.K."/>
            <person name="Montsant A."/>
            <person name="Oudot-Le Secq M.P."/>
            <person name="Napoli C."/>
            <person name="Obornik M."/>
            <person name="Parker M.S."/>
            <person name="Petit J.L."/>
            <person name="Porcel B.M."/>
            <person name="Poulsen N."/>
            <person name="Robison M."/>
            <person name="Rychlewski L."/>
            <person name="Rynearson T.A."/>
            <person name="Schmutz J."/>
            <person name="Shapiro H."/>
            <person name="Siaut M."/>
            <person name="Stanley M."/>
            <person name="Sussman M.R."/>
            <person name="Taylor A.R."/>
            <person name="Vardi A."/>
            <person name="von Dassow P."/>
            <person name="Vyverman W."/>
            <person name="Willis A."/>
            <person name="Wyrwicz L.S."/>
            <person name="Rokhsar D.S."/>
            <person name="Weissenbach J."/>
            <person name="Armbrust E.V."/>
            <person name="Green B.R."/>
            <person name="Van de Peer Y."/>
            <person name="Grigoriev I.V."/>
        </authorList>
    </citation>
    <scope>NUCLEOTIDE SEQUENCE [LARGE SCALE GENOMIC DNA]</scope>
    <source>
        <strain evidence="8 9">CCMP1335</strain>
    </source>
</reference>
<dbReference type="InterPro" id="IPR008144">
    <property type="entry name" value="Guanylate_kin-like_dom"/>
</dbReference>
<keyword evidence="3 8" id="KW-0808">Transferase</keyword>
<sequence length="219" mass="24539">MSHLSFHSEQYNTVCGPSGVGKGTIINRYMEESTKTSSSLPKFGFTVSHTTRRPRPGEENGVHYNFVTRDFFQEKIGSGDFFIEWAEVHGNMYGTSFQAISDVSKVSPDESEIRNGGFEETHCLLDIDVEGVKTYSNNELPQLQAKFVFIAPPSVDALRERLLGRGTETPATLERRFQNAKAELEYGVVEGNFDAIVVNDDLDRACEEFITIVKSMYGE</sequence>
<keyword evidence="9" id="KW-1185">Reference proteome</keyword>
<comment type="similarity">
    <text evidence="1">Belongs to the guanylate kinase family.</text>
</comment>
<feature type="domain" description="Guanylate kinase-like" evidence="7">
    <location>
        <begin position="9"/>
        <end position="214"/>
    </location>
</feature>
<evidence type="ECO:0000256" key="3">
    <source>
        <dbReference type="ARBA" id="ARBA00022679"/>
    </source>
</evidence>
<keyword evidence="4" id="KW-0547">Nucleotide-binding</keyword>
<accession>B8BUB7</accession>
<dbReference type="InterPro" id="IPR020590">
    <property type="entry name" value="Guanylate_kinase_CS"/>
</dbReference>
<dbReference type="PANTHER" id="PTHR23117:SF13">
    <property type="entry name" value="GUANYLATE KINASE"/>
    <property type="match status" value="1"/>
</dbReference>
<dbReference type="GO" id="GO:0005524">
    <property type="term" value="F:ATP binding"/>
    <property type="evidence" value="ECO:0007669"/>
    <property type="project" value="UniProtKB-KW"/>
</dbReference>
<evidence type="ECO:0000256" key="6">
    <source>
        <dbReference type="ARBA" id="ARBA00022840"/>
    </source>
</evidence>
<dbReference type="PROSITE" id="PS50052">
    <property type="entry name" value="GUANYLATE_KINASE_2"/>
    <property type="match status" value="1"/>
</dbReference>
<dbReference type="PROSITE" id="PS00856">
    <property type="entry name" value="GUANYLATE_KINASE_1"/>
    <property type="match status" value="1"/>
</dbReference>
<dbReference type="GeneID" id="7450338"/>
<evidence type="ECO:0000256" key="1">
    <source>
        <dbReference type="ARBA" id="ARBA00005790"/>
    </source>
</evidence>
<keyword evidence="5 8" id="KW-0418">Kinase</keyword>
<organism evidence="8 9">
    <name type="scientific">Thalassiosira pseudonana</name>
    <name type="common">Marine diatom</name>
    <name type="synonym">Cyclotella nana</name>
    <dbReference type="NCBI Taxonomy" id="35128"/>
    <lineage>
        <taxon>Eukaryota</taxon>
        <taxon>Sar</taxon>
        <taxon>Stramenopiles</taxon>
        <taxon>Ochrophyta</taxon>
        <taxon>Bacillariophyta</taxon>
        <taxon>Coscinodiscophyceae</taxon>
        <taxon>Thalassiosirophycidae</taxon>
        <taxon>Thalassiosirales</taxon>
        <taxon>Thalassiosiraceae</taxon>
        <taxon>Thalassiosira</taxon>
    </lineage>
</organism>
<dbReference type="GO" id="GO:0004385">
    <property type="term" value="F:GMP kinase activity"/>
    <property type="evidence" value="ECO:0000318"/>
    <property type="project" value="GO_Central"/>
</dbReference>
<protein>
    <recommendedName>
        <fullName evidence="2">guanylate kinase</fullName>
        <ecNumber evidence="2">2.7.4.8</ecNumber>
    </recommendedName>
</protein>
<name>B8BUB7_THAPS</name>
<dbReference type="FunCoup" id="B8BUB7">
    <property type="interactions" value="205"/>
</dbReference>
<dbReference type="InParanoid" id="B8BUB7"/>
<dbReference type="FunFam" id="3.30.63.10:FF:000002">
    <property type="entry name" value="Guanylate kinase 1"/>
    <property type="match status" value="1"/>
</dbReference>
<dbReference type="PANTHER" id="PTHR23117">
    <property type="entry name" value="GUANYLATE KINASE-RELATED"/>
    <property type="match status" value="1"/>
</dbReference>
<dbReference type="SUPFAM" id="SSF52540">
    <property type="entry name" value="P-loop containing nucleoside triphosphate hydrolases"/>
    <property type="match status" value="1"/>
</dbReference>
<dbReference type="OMA" id="NFETCYK"/>
<proteinExistence type="inferred from homology"/>
<dbReference type="AlphaFoldDB" id="B8BUB7"/>
<dbReference type="Pfam" id="PF00625">
    <property type="entry name" value="Guanylate_kin"/>
    <property type="match status" value="1"/>
</dbReference>
<evidence type="ECO:0000313" key="9">
    <source>
        <dbReference type="Proteomes" id="UP000001449"/>
    </source>
</evidence>
<dbReference type="InterPro" id="IPR008145">
    <property type="entry name" value="GK/Ca_channel_bsu"/>
</dbReference>
<dbReference type="Gene3D" id="3.30.63.10">
    <property type="entry name" value="Guanylate Kinase phosphate binding domain"/>
    <property type="match status" value="1"/>
</dbReference>
<evidence type="ECO:0000256" key="2">
    <source>
        <dbReference type="ARBA" id="ARBA00012961"/>
    </source>
</evidence>
<dbReference type="CDD" id="cd00071">
    <property type="entry name" value="GMPK"/>
    <property type="match status" value="1"/>
</dbReference>
<evidence type="ECO:0000313" key="8">
    <source>
        <dbReference type="EMBL" id="EED94731.1"/>
    </source>
</evidence>
<dbReference type="EC" id="2.7.4.8" evidence="2"/>
<dbReference type="NCBIfam" id="TIGR03263">
    <property type="entry name" value="guanyl_kin"/>
    <property type="match status" value="1"/>
</dbReference>
<dbReference type="eggNOG" id="KOG0707">
    <property type="taxonomic scope" value="Eukaryota"/>
</dbReference>
<dbReference type="RefSeq" id="XP_002287288.1">
    <property type="nucleotide sequence ID" value="XM_002287252.1"/>
</dbReference>